<evidence type="ECO:0000259" key="5">
    <source>
        <dbReference type="Pfam" id="PF00389"/>
    </source>
</evidence>
<dbReference type="PANTHER" id="PTHR43026">
    <property type="entry name" value="2-HYDROXYACID DEHYDROGENASE HOMOLOG 1-RELATED"/>
    <property type="match status" value="1"/>
</dbReference>
<dbReference type="GO" id="GO:0051287">
    <property type="term" value="F:NAD binding"/>
    <property type="evidence" value="ECO:0007669"/>
    <property type="project" value="InterPro"/>
</dbReference>
<evidence type="ECO:0000259" key="6">
    <source>
        <dbReference type="Pfam" id="PF02826"/>
    </source>
</evidence>
<dbReference type="GO" id="GO:0008720">
    <property type="term" value="F:D-lactate dehydrogenase (NAD+) activity"/>
    <property type="evidence" value="ECO:0007669"/>
    <property type="project" value="TreeGrafter"/>
</dbReference>
<gene>
    <name evidence="7" type="ORF">IAD15_10675</name>
</gene>
<keyword evidence="3" id="KW-0520">NAD</keyword>
<dbReference type="Pfam" id="PF02826">
    <property type="entry name" value="2-Hacid_dh_C"/>
    <property type="match status" value="1"/>
</dbReference>
<dbReference type="PROSITE" id="PS00065">
    <property type="entry name" value="D_2_HYDROXYACID_DH_1"/>
    <property type="match status" value="1"/>
</dbReference>
<keyword evidence="2 4" id="KW-0560">Oxidoreductase</keyword>
<accession>A0A9D1HQ66</accession>
<dbReference type="Gene3D" id="3.40.50.720">
    <property type="entry name" value="NAD(P)-binding Rossmann-like Domain"/>
    <property type="match status" value="2"/>
</dbReference>
<reference evidence="7" key="2">
    <citation type="journal article" date="2021" name="PeerJ">
        <title>Extensive microbial diversity within the chicken gut microbiome revealed by metagenomics and culture.</title>
        <authorList>
            <person name="Gilroy R."/>
            <person name="Ravi A."/>
            <person name="Getino M."/>
            <person name="Pursley I."/>
            <person name="Horton D.L."/>
            <person name="Alikhan N.F."/>
            <person name="Baker D."/>
            <person name="Gharbi K."/>
            <person name="Hall N."/>
            <person name="Watson M."/>
            <person name="Adriaenssens E.M."/>
            <person name="Foster-Nyarko E."/>
            <person name="Jarju S."/>
            <person name="Secka A."/>
            <person name="Antonio M."/>
            <person name="Oren A."/>
            <person name="Chaudhuri R.R."/>
            <person name="La Ragione R."/>
            <person name="Hildebrand F."/>
            <person name="Pallen M.J."/>
        </authorList>
    </citation>
    <scope>NUCLEOTIDE SEQUENCE</scope>
    <source>
        <strain evidence="7">CHK195-11698</strain>
    </source>
</reference>
<dbReference type="InterPro" id="IPR006139">
    <property type="entry name" value="D-isomer_2_OHA_DH_cat_dom"/>
</dbReference>
<protein>
    <submittedName>
        <fullName evidence="7">Lactate dehydrogenase</fullName>
    </submittedName>
</protein>
<dbReference type="Proteomes" id="UP000824175">
    <property type="component" value="Unassembled WGS sequence"/>
</dbReference>
<dbReference type="SUPFAM" id="SSF52283">
    <property type="entry name" value="Formate/glycerate dehydrogenase catalytic domain-like"/>
    <property type="match status" value="1"/>
</dbReference>
<dbReference type="AlphaFoldDB" id="A0A9D1HQ66"/>
<comment type="similarity">
    <text evidence="1 4">Belongs to the D-isomer specific 2-hydroxyacid dehydrogenase family.</text>
</comment>
<evidence type="ECO:0000313" key="8">
    <source>
        <dbReference type="Proteomes" id="UP000824175"/>
    </source>
</evidence>
<evidence type="ECO:0000313" key="7">
    <source>
        <dbReference type="EMBL" id="HIU14511.1"/>
    </source>
</evidence>
<dbReference type="Pfam" id="PF00389">
    <property type="entry name" value="2-Hacid_dh"/>
    <property type="match status" value="1"/>
</dbReference>
<evidence type="ECO:0000256" key="1">
    <source>
        <dbReference type="ARBA" id="ARBA00005854"/>
    </source>
</evidence>
<dbReference type="InterPro" id="IPR029752">
    <property type="entry name" value="D-isomer_DH_CS1"/>
</dbReference>
<proteinExistence type="inferred from homology"/>
<dbReference type="InterPro" id="IPR058205">
    <property type="entry name" value="D-LDH-like"/>
</dbReference>
<dbReference type="InterPro" id="IPR006140">
    <property type="entry name" value="D-isomer_DH_NAD-bd"/>
</dbReference>
<reference evidence="7" key="1">
    <citation type="submission" date="2020-10" db="EMBL/GenBank/DDBJ databases">
        <authorList>
            <person name="Gilroy R."/>
        </authorList>
    </citation>
    <scope>NUCLEOTIDE SEQUENCE</scope>
    <source>
        <strain evidence="7">CHK195-11698</strain>
    </source>
</reference>
<dbReference type="InterPro" id="IPR036291">
    <property type="entry name" value="NAD(P)-bd_dom_sf"/>
</dbReference>
<evidence type="ECO:0000256" key="2">
    <source>
        <dbReference type="ARBA" id="ARBA00023002"/>
    </source>
</evidence>
<name>A0A9D1HQ66_9FIRM</name>
<feature type="domain" description="D-isomer specific 2-hydroxyacid dehydrogenase NAD-binding" evidence="6">
    <location>
        <begin position="110"/>
        <end position="295"/>
    </location>
</feature>
<dbReference type="EMBL" id="DVMJ01000094">
    <property type="protein sequence ID" value="HIU14511.1"/>
    <property type="molecule type" value="Genomic_DNA"/>
</dbReference>
<evidence type="ECO:0000256" key="3">
    <source>
        <dbReference type="ARBA" id="ARBA00023027"/>
    </source>
</evidence>
<sequence>MKIYVYSVRDDEKAYLERYMCRDDVEITLSPEEPTLENASSLAGFDGVSILGQTKIDQPLLDEWKRQGIRYLSTRTIGYNHIDVAYARSIGMRVCNANYAPNGVADFTVMMMLLVLRNYKPSLWRGQVYDFSLEGLQGREMRSLTVGIIGTGRIGTAVIQNLSGFGCKMLAYDIRENEAVKKWAAYVDLKTLYQESDIITLHMPLLESTYHLIDREAIHQMKDGVILVNCARGELMNLDDLIDELESGKIGGLGLDTVESEEGLIHLDLRTKILNNRRIAYIRQFPNVVMTQHMAFYTREAVESMVRCGIEGILGMAKNQRGQTEIDI</sequence>
<dbReference type="PANTHER" id="PTHR43026:SF1">
    <property type="entry name" value="2-HYDROXYACID DEHYDROGENASE HOMOLOG 1-RELATED"/>
    <property type="match status" value="1"/>
</dbReference>
<organism evidence="7 8">
    <name type="scientific">Candidatus Fimiplasma intestinipullorum</name>
    <dbReference type="NCBI Taxonomy" id="2840825"/>
    <lineage>
        <taxon>Bacteria</taxon>
        <taxon>Bacillati</taxon>
        <taxon>Bacillota</taxon>
        <taxon>Clostridia</taxon>
        <taxon>Eubacteriales</taxon>
        <taxon>Candidatus Fimiplasma</taxon>
    </lineage>
</organism>
<dbReference type="PROSITE" id="PS00671">
    <property type="entry name" value="D_2_HYDROXYACID_DH_3"/>
    <property type="match status" value="1"/>
</dbReference>
<comment type="caution">
    <text evidence="7">The sequence shown here is derived from an EMBL/GenBank/DDBJ whole genome shotgun (WGS) entry which is preliminary data.</text>
</comment>
<dbReference type="SUPFAM" id="SSF51735">
    <property type="entry name" value="NAD(P)-binding Rossmann-fold domains"/>
    <property type="match status" value="1"/>
</dbReference>
<dbReference type="CDD" id="cd12185">
    <property type="entry name" value="HGDH_LDH_like"/>
    <property type="match status" value="1"/>
</dbReference>
<evidence type="ECO:0000256" key="4">
    <source>
        <dbReference type="RuleBase" id="RU003719"/>
    </source>
</evidence>
<dbReference type="PROSITE" id="PS00670">
    <property type="entry name" value="D_2_HYDROXYACID_DH_2"/>
    <property type="match status" value="1"/>
</dbReference>
<dbReference type="InterPro" id="IPR029753">
    <property type="entry name" value="D-isomer_DH_CS"/>
</dbReference>
<feature type="domain" description="D-isomer specific 2-hydroxyacid dehydrogenase catalytic" evidence="5">
    <location>
        <begin position="5"/>
        <end position="324"/>
    </location>
</feature>